<dbReference type="PANTHER" id="PTHR11142:SF5">
    <property type="entry name" value="TRNA PSEUDOURIDINE(38_39) SYNTHASE"/>
    <property type="match status" value="1"/>
</dbReference>
<dbReference type="EMBL" id="KB206479">
    <property type="protein sequence ID" value="ELP91067.1"/>
    <property type="molecule type" value="Genomic_DNA"/>
</dbReference>
<evidence type="ECO:0000313" key="8">
    <source>
        <dbReference type="Proteomes" id="UP000014680"/>
    </source>
</evidence>
<organism evidence="7 8">
    <name type="scientific">Entamoeba invadens IP1</name>
    <dbReference type="NCBI Taxonomy" id="370355"/>
    <lineage>
        <taxon>Eukaryota</taxon>
        <taxon>Amoebozoa</taxon>
        <taxon>Evosea</taxon>
        <taxon>Archamoebae</taxon>
        <taxon>Mastigamoebida</taxon>
        <taxon>Entamoebidae</taxon>
        <taxon>Entamoeba</taxon>
    </lineage>
</organism>
<dbReference type="SUPFAM" id="SSF55120">
    <property type="entry name" value="Pseudouridine synthase"/>
    <property type="match status" value="1"/>
</dbReference>
<protein>
    <recommendedName>
        <fullName evidence="4">tRNA pseudouridine synthase</fullName>
        <ecNumber evidence="4">5.4.99.12</ecNumber>
    </recommendedName>
</protein>
<accession>A0A0A1UBL5</accession>
<reference evidence="7 8" key="1">
    <citation type="submission" date="2012-10" db="EMBL/GenBank/DDBJ databases">
        <authorList>
            <person name="Zafar N."/>
            <person name="Inman J."/>
            <person name="Hall N."/>
            <person name="Lorenzi H."/>
            <person name="Caler E."/>
        </authorList>
    </citation>
    <scope>NUCLEOTIDE SEQUENCE [LARGE SCALE GENOMIC DNA]</scope>
    <source>
        <strain evidence="7 8">IP1</strain>
    </source>
</reference>
<dbReference type="InterPro" id="IPR020095">
    <property type="entry name" value="PsdUridine_synth_TruA_C"/>
</dbReference>
<proteinExistence type="inferred from homology"/>
<evidence type="ECO:0000256" key="4">
    <source>
        <dbReference type="RuleBase" id="RU003792"/>
    </source>
</evidence>
<dbReference type="HAMAP" id="MF_00171">
    <property type="entry name" value="TruA"/>
    <property type="match status" value="1"/>
</dbReference>
<feature type="domain" description="Pseudouridine synthase I TruA alpha/beta" evidence="6">
    <location>
        <begin position="189"/>
        <end position="291"/>
    </location>
</feature>
<evidence type="ECO:0000259" key="6">
    <source>
        <dbReference type="Pfam" id="PF01416"/>
    </source>
</evidence>
<name>A0A0A1UBL5_ENTIV</name>
<evidence type="ECO:0000256" key="1">
    <source>
        <dbReference type="ARBA" id="ARBA00009375"/>
    </source>
</evidence>
<dbReference type="GO" id="GO:0003723">
    <property type="term" value="F:RNA binding"/>
    <property type="evidence" value="ECO:0007669"/>
    <property type="project" value="InterPro"/>
</dbReference>
<dbReference type="Proteomes" id="UP000014680">
    <property type="component" value="Unassembled WGS sequence"/>
</dbReference>
<dbReference type="InterPro" id="IPR020094">
    <property type="entry name" value="TruA/RsuA/RluB/E/F_N"/>
</dbReference>
<dbReference type="GO" id="GO:0160147">
    <property type="term" value="F:tRNA pseudouridine(38-40) synthase activity"/>
    <property type="evidence" value="ECO:0007669"/>
    <property type="project" value="UniProtKB-EC"/>
</dbReference>
<dbReference type="GO" id="GO:1990481">
    <property type="term" value="P:mRNA pseudouridine synthesis"/>
    <property type="evidence" value="ECO:0007669"/>
    <property type="project" value="TreeGrafter"/>
</dbReference>
<dbReference type="KEGG" id="eiv:EIN_268030"/>
<dbReference type="VEuPathDB" id="AmoebaDB:EIN_268030"/>
<comment type="catalytic activity">
    <reaction evidence="4">
        <text>uridine(38/39/40) in tRNA = pseudouridine(38/39/40) in tRNA</text>
        <dbReference type="Rhea" id="RHEA:22376"/>
        <dbReference type="Rhea" id="RHEA-COMP:10085"/>
        <dbReference type="Rhea" id="RHEA-COMP:10087"/>
        <dbReference type="ChEBI" id="CHEBI:65314"/>
        <dbReference type="ChEBI" id="CHEBI:65315"/>
        <dbReference type="EC" id="5.4.99.12"/>
    </reaction>
</comment>
<dbReference type="GO" id="GO:0005737">
    <property type="term" value="C:cytoplasm"/>
    <property type="evidence" value="ECO:0007669"/>
    <property type="project" value="TreeGrafter"/>
</dbReference>
<dbReference type="EC" id="5.4.99.12" evidence="4"/>
<dbReference type="InterPro" id="IPR020103">
    <property type="entry name" value="PsdUridine_synth_cat_dom_sf"/>
</dbReference>
<feature type="region of interest" description="Disordered" evidence="5">
    <location>
        <begin position="1"/>
        <end position="20"/>
    </location>
</feature>
<comment type="similarity">
    <text evidence="1 4">Belongs to the tRNA pseudouridine synthase TruA family.</text>
</comment>
<evidence type="ECO:0000256" key="5">
    <source>
        <dbReference type="SAM" id="MobiDB-lite"/>
    </source>
</evidence>
<evidence type="ECO:0000256" key="3">
    <source>
        <dbReference type="ARBA" id="ARBA00023235"/>
    </source>
</evidence>
<evidence type="ECO:0000313" key="7">
    <source>
        <dbReference type="EMBL" id="ELP91067.1"/>
    </source>
</evidence>
<keyword evidence="8" id="KW-1185">Reference proteome</keyword>
<dbReference type="Gene3D" id="3.30.70.580">
    <property type="entry name" value="Pseudouridine synthase I, catalytic domain, N-terminal subdomain"/>
    <property type="match status" value="1"/>
</dbReference>
<gene>
    <name evidence="7" type="ORF">EIN_268030</name>
</gene>
<dbReference type="RefSeq" id="XP_004257838.1">
    <property type="nucleotide sequence ID" value="XM_004257790.1"/>
</dbReference>
<dbReference type="GeneID" id="14890014"/>
<dbReference type="Gene3D" id="3.30.70.660">
    <property type="entry name" value="Pseudouridine synthase I, catalytic domain, C-terminal subdomain"/>
    <property type="match status" value="1"/>
</dbReference>
<sequence>MSNVQPLTNEINQTTEKRETKTKKERVFDFSAFKTRHIAVHLSYVGIGYCGFASSTLNEANLTNYQKLQNDNTIEYYLFQSLFKTKLINSKEDCKYSRCGRTDKDVSGFGQVIDLWVRSSLKTDIIDYTQHDGDYDYCRMINSTLPVDIRCLGWCGVPDDFNSRFSCLSRTYHYYFDPSGYDVEAMKQAAQYFVGEHDFTNFCKKDPAVDHCNRKVLSFEIEPVTHLSRFVVKGTAFLWHQVRYMVGALFLVGSGTDPKTIKDLLDVNNFTKPDFFKYAPAYPLVLFKCEYKEVDFVCDSSNVKLLGDLVDSYKELEIKCLMRKQLVEMALTQKMGEGKVVKDQMELMKKKKSELKPKKITKND</sequence>
<dbReference type="GO" id="GO:0031119">
    <property type="term" value="P:tRNA pseudouridine synthesis"/>
    <property type="evidence" value="ECO:0007669"/>
    <property type="project" value="TreeGrafter"/>
</dbReference>
<dbReference type="OMA" id="DCKFPEM"/>
<keyword evidence="2 4" id="KW-0819">tRNA processing</keyword>
<dbReference type="GO" id="GO:0005634">
    <property type="term" value="C:nucleus"/>
    <property type="evidence" value="ECO:0007669"/>
    <property type="project" value="TreeGrafter"/>
</dbReference>
<dbReference type="OrthoDB" id="25767at2759"/>
<keyword evidence="3 4" id="KW-0413">Isomerase</keyword>
<dbReference type="InterPro" id="IPR001406">
    <property type="entry name" value="PsdUridine_synth_TruA"/>
</dbReference>
<evidence type="ECO:0000256" key="2">
    <source>
        <dbReference type="ARBA" id="ARBA00022694"/>
    </source>
</evidence>
<dbReference type="PANTHER" id="PTHR11142">
    <property type="entry name" value="PSEUDOURIDYLATE SYNTHASE"/>
    <property type="match status" value="1"/>
</dbReference>
<dbReference type="InterPro" id="IPR020097">
    <property type="entry name" value="PsdUridine_synth_TruA_a/b_dom"/>
</dbReference>
<dbReference type="AlphaFoldDB" id="A0A0A1UBL5"/>
<feature type="compositionally biased region" description="Polar residues" evidence="5">
    <location>
        <begin position="1"/>
        <end position="13"/>
    </location>
</feature>
<dbReference type="Pfam" id="PF01416">
    <property type="entry name" value="PseudoU_synth_1"/>
    <property type="match status" value="1"/>
</dbReference>